<feature type="transmembrane region" description="Helical" evidence="5">
    <location>
        <begin position="82"/>
        <end position="100"/>
    </location>
</feature>
<evidence type="ECO:0000256" key="3">
    <source>
        <dbReference type="ARBA" id="ARBA00022989"/>
    </source>
</evidence>
<accession>A0ABQ7MZH9</accession>
<keyword evidence="3 5" id="KW-1133">Transmembrane helix</keyword>
<keyword evidence="2 5" id="KW-0812">Transmembrane</keyword>
<feature type="domain" description="CGL160/ATPI" evidence="6">
    <location>
        <begin position="16"/>
        <end position="132"/>
    </location>
</feature>
<dbReference type="Proteomes" id="UP000823674">
    <property type="component" value="Chromosome A03"/>
</dbReference>
<dbReference type="EMBL" id="JADBGQ010000003">
    <property type="protein sequence ID" value="KAG5404079.1"/>
    <property type="molecule type" value="Genomic_DNA"/>
</dbReference>
<sequence>MATGFTVWALMKGILLQLLTVGIGGVGLVSAYISYNTTPEITLISFGAGLMGSLAYMRMFGNTVDAMADGARGVMKGAAGQPRLLVLLLLVMIFIRWNAILVPQYEFMHLKLIPMLVGFFTYKVATFFQAIEEDISISTIKKAMSKSTYFSLYNKLVLFCVKSSG</sequence>
<keyword evidence="8" id="KW-1185">Reference proteome</keyword>
<proteinExistence type="predicted"/>
<reference evidence="7 8" key="1">
    <citation type="submission" date="2021-03" db="EMBL/GenBank/DDBJ databases">
        <authorList>
            <person name="King G.J."/>
            <person name="Bancroft I."/>
            <person name="Baten A."/>
            <person name="Bloomfield J."/>
            <person name="Borpatragohain P."/>
            <person name="He Z."/>
            <person name="Irish N."/>
            <person name="Irwin J."/>
            <person name="Liu K."/>
            <person name="Mauleon R.P."/>
            <person name="Moore J."/>
            <person name="Morris R."/>
            <person name="Ostergaard L."/>
            <person name="Wang B."/>
            <person name="Wells R."/>
        </authorList>
    </citation>
    <scope>NUCLEOTIDE SEQUENCE [LARGE SCALE GENOMIC DNA]</scope>
    <source>
        <strain evidence="7">R-o-18</strain>
        <tissue evidence="7">Leaf</tissue>
    </source>
</reference>
<dbReference type="InterPro" id="IPR056309">
    <property type="entry name" value="CGL160/ATPI_dom"/>
</dbReference>
<comment type="caution">
    <text evidence="7">The sequence shown here is derived from an EMBL/GenBank/DDBJ whole genome shotgun (WGS) entry which is preliminary data.</text>
</comment>
<dbReference type="PANTHER" id="PTHR34118:SF6">
    <property type="entry name" value="PROTEIN CONSERVED ONLY IN THE GREEN LINEAGE 160, CHLOROPLASTIC"/>
    <property type="match status" value="1"/>
</dbReference>
<evidence type="ECO:0000256" key="4">
    <source>
        <dbReference type="ARBA" id="ARBA00023136"/>
    </source>
</evidence>
<evidence type="ECO:0000256" key="5">
    <source>
        <dbReference type="SAM" id="Phobius"/>
    </source>
</evidence>
<comment type="subcellular location">
    <subcellularLocation>
        <location evidence="1">Membrane</location>
        <topology evidence="1">Multi-pass membrane protein</topology>
    </subcellularLocation>
</comment>
<gene>
    <name evidence="7" type="primary">A03p017870.1_BraROA</name>
    <name evidence="7" type="ORF">IGI04_010198</name>
</gene>
<evidence type="ECO:0000313" key="7">
    <source>
        <dbReference type="EMBL" id="KAG5404079.1"/>
    </source>
</evidence>
<evidence type="ECO:0000259" key="6">
    <source>
        <dbReference type="Pfam" id="PF24763"/>
    </source>
</evidence>
<organism evidence="7 8">
    <name type="scientific">Brassica rapa subsp. trilocularis</name>
    <dbReference type="NCBI Taxonomy" id="1813537"/>
    <lineage>
        <taxon>Eukaryota</taxon>
        <taxon>Viridiplantae</taxon>
        <taxon>Streptophyta</taxon>
        <taxon>Embryophyta</taxon>
        <taxon>Tracheophyta</taxon>
        <taxon>Spermatophyta</taxon>
        <taxon>Magnoliopsida</taxon>
        <taxon>eudicotyledons</taxon>
        <taxon>Gunneridae</taxon>
        <taxon>Pentapetalae</taxon>
        <taxon>rosids</taxon>
        <taxon>malvids</taxon>
        <taxon>Brassicales</taxon>
        <taxon>Brassicaceae</taxon>
        <taxon>Brassiceae</taxon>
        <taxon>Brassica</taxon>
    </lineage>
</organism>
<keyword evidence="4 5" id="KW-0472">Membrane</keyword>
<dbReference type="PANTHER" id="PTHR34118">
    <property type="entry name" value="NF-KAPPA-B INHIBITOR-LIKE PROTEIN-RELATED"/>
    <property type="match status" value="1"/>
</dbReference>
<protein>
    <recommendedName>
        <fullName evidence="6">CGL160/ATPI domain-containing protein</fullName>
    </recommendedName>
</protein>
<name>A0ABQ7MZH9_BRACM</name>
<evidence type="ECO:0000313" key="8">
    <source>
        <dbReference type="Proteomes" id="UP000823674"/>
    </source>
</evidence>
<evidence type="ECO:0000256" key="1">
    <source>
        <dbReference type="ARBA" id="ARBA00004141"/>
    </source>
</evidence>
<evidence type="ECO:0000256" key="2">
    <source>
        <dbReference type="ARBA" id="ARBA00022692"/>
    </source>
</evidence>
<dbReference type="Pfam" id="PF24763">
    <property type="entry name" value="CGL160_C"/>
    <property type="match status" value="1"/>
</dbReference>
<feature type="transmembrane region" description="Helical" evidence="5">
    <location>
        <begin position="41"/>
        <end position="61"/>
    </location>
</feature>